<dbReference type="AlphaFoldDB" id="A0A078B982"/>
<dbReference type="Proteomes" id="UP000039865">
    <property type="component" value="Unassembled WGS sequence"/>
</dbReference>
<name>A0A078B982_STYLE</name>
<dbReference type="EMBL" id="CCKQ01018936">
    <property type="protein sequence ID" value="CDW90939.1"/>
    <property type="molecule type" value="Genomic_DNA"/>
</dbReference>
<evidence type="ECO:0000313" key="1">
    <source>
        <dbReference type="EMBL" id="CDW90939.1"/>
    </source>
</evidence>
<dbReference type="InParanoid" id="A0A078B982"/>
<keyword evidence="2" id="KW-1185">Reference proteome</keyword>
<gene>
    <name evidence="1" type="primary">Contig5748.g6152</name>
    <name evidence="1" type="ORF">STYLEM_20087</name>
</gene>
<organism evidence="1 2">
    <name type="scientific">Stylonychia lemnae</name>
    <name type="common">Ciliate</name>
    <dbReference type="NCBI Taxonomy" id="5949"/>
    <lineage>
        <taxon>Eukaryota</taxon>
        <taxon>Sar</taxon>
        <taxon>Alveolata</taxon>
        <taxon>Ciliophora</taxon>
        <taxon>Intramacronucleata</taxon>
        <taxon>Spirotrichea</taxon>
        <taxon>Stichotrichia</taxon>
        <taxon>Sporadotrichida</taxon>
        <taxon>Oxytrichidae</taxon>
        <taxon>Stylonychinae</taxon>
        <taxon>Stylonychia</taxon>
    </lineage>
</organism>
<sequence length="174" mass="20489">MKRYSVENPSFFKSVDETITRNQQPYQLELSEISQDELIYKEIIQNQFLDKRTLGPQVYPYRIYVFNQNSLLINYFLMNGKTRMLWLFRRLNLCKHKHSCAESAFRKLFEVLSFYSLIRVPLRYIVGALSQEGENIMDSKYIIGAEIASLFVIGGLRSAGCMVRFMKEEIIQQS</sequence>
<accession>A0A078B982</accession>
<proteinExistence type="predicted"/>
<reference evidence="1 2" key="1">
    <citation type="submission" date="2014-06" db="EMBL/GenBank/DDBJ databases">
        <authorList>
            <person name="Swart Estienne"/>
        </authorList>
    </citation>
    <scope>NUCLEOTIDE SEQUENCE [LARGE SCALE GENOMIC DNA]</scope>
    <source>
        <strain evidence="1 2">130c</strain>
    </source>
</reference>
<evidence type="ECO:0000313" key="2">
    <source>
        <dbReference type="Proteomes" id="UP000039865"/>
    </source>
</evidence>
<protein>
    <submittedName>
        <fullName evidence="1">Uncharacterized protein</fullName>
    </submittedName>
</protein>